<evidence type="ECO:0000259" key="12">
    <source>
        <dbReference type="Pfam" id="PF23256"/>
    </source>
</evidence>
<evidence type="ECO:0000259" key="13">
    <source>
        <dbReference type="Pfam" id="PF23259"/>
    </source>
</evidence>
<dbReference type="PANTHER" id="PTHR32468:SF96">
    <property type="entry name" value="CATION_H(+) ANTIPORTER 26-RELATED"/>
    <property type="match status" value="1"/>
</dbReference>
<accession>A0A2R6RRV5</accession>
<dbReference type="Gramene" id="PSS32719">
    <property type="protein sequence ID" value="PSS32719"/>
    <property type="gene ID" value="CEY00_Acc03019"/>
</dbReference>
<dbReference type="InParanoid" id="A0A2R6RRV5"/>
<evidence type="ECO:0000313" key="14">
    <source>
        <dbReference type="EMBL" id="PSS32719.1"/>
    </source>
</evidence>
<dbReference type="GO" id="GO:0006885">
    <property type="term" value="P:regulation of pH"/>
    <property type="evidence" value="ECO:0007669"/>
    <property type="project" value="TreeGrafter"/>
</dbReference>
<feature type="domain" description="Cation/H+ exchanger transmembrane" evidence="11">
    <location>
        <begin position="58"/>
        <end position="440"/>
    </location>
</feature>
<feature type="domain" description="Cation/H(+) antiporter C-terminal" evidence="13">
    <location>
        <begin position="628"/>
        <end position="772"/>
    </location>
</feature>
<keyword evidence="2" id="KW-0813">Transport</keyword>
<evidence type="ECO:0000256" key="4">
    <source>
        <dbReference type="ARBA" id="ARBA00022692"/>
    </source>
</evidence>
<organism evidence="14 15">
    <name type="scientific">Actinidia chinensis var. chinensis</name>
    <name type="common">Chinese soft-hair kiwi</name>
    <dbReference type="NCBI Taxonomy" id="1590841"/>
    <lineage>
        <taxon>Eukaryota</taxon>
        <taxon>Viridiplantae</taxon>
        <taxon>Streptophyta</taxon>
        <taxon>Embryophyta</taxon>
        <taxon>Tracheophyta</taxon>
        <taxon>Spermatophyta</taxon>
        <taxon>Magnoliopsida</taxon>
        <taxon>eudicotyledons</taxon>
        <taxon>Gunneridae</taxon>
        <taxon>Pentapetalae</taxon>
        <taxon>asterids</taxon>
        <taxon>Ericales</taxon>
        <taxon>Actinidiaceae</taxon>
        <taxon>Actinidia</taxon>
    </lineage>
</organism>
<evidence type="ECO:0000256" key="2">
    <source>
        <dbReference type="ARBA" id="ARBA00022448"/>
    </source>
</evidence>
<dbReference type="InterPro" id="IPR006153">
    <property type="entry name" value="Cation/H_exchanger_TM"/>
</dbReference>
<gene>
    <name evidence="14" type="ORF">CEY00_Acc03019</name>
</gene>
<evidence type="ECO:0000256" key="6">
    <source>
        <dbReference type="ARBA" id="ARBA00022989"/>
    </source>
</evidence>
<dbReference type="GO" id="GO:0012505">
    <property type="term" value="C:endomembrane system"/>
    <property type="evidence" value="ECO:0007669"/>
    <property type="project" value="TreeGrafter"/>
</dbReference>
<dbReference type="Proteomes" id="UP000241394">
    <property type="component" value="Chromosome LG3"/>
</dbReference>
<evidence type="ECO:0000256" key="3">
    <source>
        <dbReference type="ARBA" id="ARBA00022538"/>
    </source>
</evidence>
<reference evidence="14 15" key="1">
    <citation type="submission" date="2017-07" db="EMBL/GenBank/DDBJ databases">
        <title>An improved, manually edited Actinidia chinensis var. chinensis (kiwifruit) genome highlights the challenges associated with draft genomes and gene prediction in plants.</title>
        <authorList>
            <person name="Pilkington S."/>
            <person name="Crowhurst R."/>
            <person name="Hilario E."/>
            <person name="Nardozza S."/>
            <person name="Fraser L."/>
            <person name="Peng Y."/>
            <person name="Gunaseelan K."/>
            <person name="Simpson R."/>
            <person name="Tahir J."/>
            <person name="Deroles S."/>
            <person name="Templeton K."/>
            <person name="Luo Z."/>
            <person name="Davy M."/>
            <person name="Cheng C."/>
            <person name="Mcneilage M."/>
            <person name="Scaglione D."/>
            <person name="Liu Y."/>
            <person name="Zhang Q."/>
            <person name="Datson P."/>
            <person name="De Silva N."/>
            <person name="Gardiner S."/>
            <person name="Bassett H."/>
            <person name="Chagne D."/>
            <person name="Mccallum J."/>
            <person name="Dzierzon H."/>
            <person name="Deng C."/>
            <person name="Wang Y.-Y."/>
            <person name="Barron N."/>
            <person name="Manako K."/>
            <person name="Bowen J."/>
            <person name="Foster T."/>
            <person name="Erridge Z."/>
            <person name="Tiffin H."/>
            <person name="Waite C."/>
            <person name="Davies K."/>
            <person name="Grierson E."/>
            <person name="Laing W."/>
            <person name="Kirk R."/>
            <person name="Chen X."/>
            <person name="Wood M."/>
            <person name="Montefiori M."/>
            <person name="Brummell D."/>
            <person name="Schwinn K."/>
            <person name="Catanach A."/>
            <person name="Fullerton C."/>
            <person name="Li D."/>
            <person name="Meiyalaghan S."/>
            <person name="Nieuwenhuizen N."/>
            <person name="Read N."/>
            <person name="Prakash R."/>
            <person name="Hunter D."/>
            <person name="Zhang H."/>
            <person name="Mckenzie M."/>
            <person name="Knabel M."/>
            <person name="Harris A."/>
            <person name="Allan A."/>
            <person name="Chen A."/>
            <person name="Janssen B."/>
            <person name="Plunkett B."/>
            <person name="Dwamena C."/>
            <person name="Voogd C."/>
            <person name="Leif D."/>
            <person name="Lafferty D."/>
            <person name="Souleyre E."/>
            <person name="Varkonyi-Gasic E."/>
            <person name="Gambi F."/>
            <person name="Hanley J."/>
            <person name="Yao J.-L."/>
            <person name="Cheung J."/>
            <person name="David K."/>
            <person name="Warren B."/>
            <person name="Marsh K."/>
            <person name="Snowden K."/>
            <person name="Lin-Wang K."/>
            <person name="Brian L."/>
            <person name="Martinez-Sanchez M."/>
            <person name="Wang M."/>
            <person name="Ileperuma N."/>
            <person name="Macnee N."/>
            <person name="Campin R."/>
            <person name="Mcatee P."/>
            <person name="Drummond R."/>
            <person name="Espley R."/>
            <person name="Ireland H."/>
            <person name="Wu R."/>
            <person name="Atkinson R."/>
            <person name="Karunairetnam S."/>
            <person name="Bulley S."/>
            <person name="Chunkath S."/>
            <person name="Hanley Z."/>
            <person name="Storey R."/>
            <person name="Thrimawithana A."/>
            <person name="Thomson S."/>
            <person name="David C."/>
            <person name="Testolin R."/>
        </authorList>
    </citation>
    <scope>NUCLEOTIDE SEQUENCE [LARGE SCALE GENOMIC DNA]</scope>
    <source>
        <strain evidence="15">cv. Red5</strain>
        <tissue evidence="14">Young leaf</tissue>
    </source>
</reference>
<dbReference type="FunCoup" id="A0A2R6RRV5">
    <property type="interactions" value="4"/>
</dbReference>
<comment type="subcellular location">
    <subcellularLocation>
        <location evidence="1">Membrane</location>
        <topology evidence="1">Multi-pass membrane protein</topology>
    </subcellularLocation>
</comment>
<keyword evidence="6 10" id="KW-1133">Transmembrane helix</keyword>
<dbReference type="Gene3D" id="1.20.1530.20">
    <property type="match status" value="1"/>
</dbReference>
<keyword evidence="3" id="KW-0633">Potassium transport</keyword>
<evidence type="ECO:0000313" key="15">
    <source>
        <dbReference type="Proteomes" id="UP000241394"/>
    </source>
</evidence>
<reference evidence="15" key="2">
    <citation type="journal article" date="2018" name="BMC Genomics">
        <title>A manually annotated Actinidia chinensis var. chinensis (kiwifruit) genome highlights the challenges associated with draft genomes and gene prediction in plants.</title>
        <authorList>
            <person name="Pilkington S.M."/>
            <person name="Crowhurst R."/>
            <person name="Hilario E."/>
            <person name="Nardozza S."/>
            <person name="Fraser L."/>
            <person name="Peng Y."/>
            <person name="Gunaseelan K."/>
            <person name="Simpson R."/>
            <person name="Tahir J."/>
            <person name="Deroles S.C."/>
            <person name="Templeton K."/>
            <person name="Luo Z."/>
            <person name="Davy M."/>
            <person name="Cheng C."/>
            <person name="McNeilage M."/>
            <person name="Scaglione D."/>
            <person name="Liu Y."/>
            <person name="Zhang Q."/>
            <person name="Datson P."/>
            <person name="De Silva N."/>
            <person name="Gardiner S.E."/>
            <person name="Bassett H."/>
            <person name="Chagne D."/>
            <person name="McCallum J."/>
            <person name="Dzierzon H."/>
            <person name="Deng C."/>
            <person name="Wang Y.Y."/>
            <person name="Barron L."/>
            <person name="Manako K."/>
            <person name="Bowen J."/>
            <person name="Foster T.M."/>
            <person name="Erridge Z.A."/>
            <person name="Tiffin H."/>
            <person name="Waite C.N."/>
            <person name="Davies K.M."/>
            <person name="Grierson E.P."/>
            <person name="Laing W.A."/>
            <person name="Kirk R."/>
            <person name="Chen X."/>
            <person name="Wood M."/>
            <person name="Montefiori M."/>
            <person name="Brummell D.A."/>
            <person name="Schwinn K.E."/>
            <person name="Catanach A."/>
            <person name="Fullerton C."/>
            <person name="Li D."/>
            <person name="Meiyalaghan S."/>
            <person name="Nieuwenhuizen N."/>
            <person name="Read N."/>
            <person name="Prakash R."/>
            <person name="Hunter D."/>
            <person name="Zhang H."/>
            <person name="McKenzie M."/>
            <person name="Knabel M."/>
            <person name="Harris A."/>
            <person name="Allan A.C."/>
            <person name="Gleave A."/>
            <person name="Chen A."/>
            <person name="Janssen B.J."/>
            <person name="Plunkett B."/>
            <person name="Ampomah-Dwamena C."/>
            <person name="Voogd C."/>
            <person name="Leif D."/>
            <person name="Lafferty D."/>
            <person name="Souleyre E.J.F."/>
            <person name="Varkonyi-Gasic E."/>
            <person name="Gambi F."/>
            <person name="Hanley J."/>
            <person name="Yao J.L."/>
            <person name="Cheung J."/>
            <person name="David K.M."/>
            <person name="Warren B."/>
            <person name="Marsh K."/>
            <person name="Snowden K.C."/>
            <person name="Lin-Wang K."/>
            <person name="Brian L."/>
            <person name="Martinez-Sanchez M."/>
            <person name="Wang M."/>
            <person name="Ileperuma N."/>
            <person name="Macnee N."/>
            <person name="Campin R."/>
            <person name="McAtee P."/>
            <person name="Drummond R.S.M."/>
            <person name="Espley R.V."/>
            <person name="Ireland H.S."/>
            <person name="Wu R."/>
            <person name="Atkinson R.G."/>
            <person name="Karunairetnam S."/>
            <person name="Bulley S."/>
            <person name="Chunkath S."/>
            <person name="Hanley Z."/>
            <person name="Storey R."/>
            <person name="Thrimawithana A.H."/>
            <person name="Thomson S."/>
            <person name="David C."/>
            <person name="Testolin R."/>
            <person name="Huang H."/>
            <person name="Hellens R.P."/>
            <person name="Schaffer R.J."/>
        </authorList>
    </citation>
    <scope>NUCLEOTIDE SEQUENCE [LARGE SCALE GENOMIC DNA]</scope>
    <source>
        <strain evidence="15">cv. Red5</strain>
    </source>
</reference>
<dbReference type="GO" id="GO:0015297">
    <property type="term" value="F:antiporter activity"/>
    <property type="evidence" value="ECO:0007669"/>
    <property type="project" value="InterPro"/>
</dbReference>
<dbReference type="PANTHER" id="PTHR32468">
    <property type="entry name" value="CATION/H + ANTIPORTER"/>
    <property type="match status" value="1"/>
</dbReference>
<feature type="transmembrane region" description="Helical" evidence="10">
    <location>
        <begin position="246"/>
        <end position="267"/>
    </location>
</feature>
<feature type="transmembrane region" description="Helical" evidence="10">
    <location>
        <begin position="138"/>
        <end position="159"/>
    </location>
</feature>
<evidence type="ECO:0000256" key="8">
    <source>
        <dbReference type="ARBA" id="ARBA00023136"/>
    </source>
</evidence>
<evidence type="ECO:0000256" key="10">
    <source>
        <dbReference type="SAM" id="Phobius"/>
    </source>
</evidence>
<keyword evidence="7" id="KW-0406">Ion transport</keyword>
<feature type="transmembrane region" description="Helical" evidence="10">
    <location>
        <begin position="44"/>
        <end position="63"/>
    </location>
</feature>
<dbReference type="InterPro" id="IPR050794">
    <property type="entry name" value="CPA2_transporter"/>
</dbReference>
<evidence type="ECO:0000259" key="11">
    <source>
        <dbReference type="Pfam" id="PF00999"/>
    </source>
</evidence>
<feature type="transmembrane region" description="Helical" evidence="10">
    <location>
        <begin position="75"/>
        <end position="94"/>
    </location>
</feature>
<keyword evidence="8 10" id="KW-0472">Membrane</keyword>
<dbReference type="InterPro" id="IPR057290">
    <property type="entry name" value="CHX17_C"/>
</dbReference>
<evidence type="ECO:0000256" key="5">
    <source>
        <dbReference type="ARBA" id="ARBA00022958"/>
    </source>
</evidence>
<protein>
    <submittedName>
        <fullName evidence="14">Cation/H(+) antiporter like</fullName>
    </submittedName>
</protein>
<evidence type="ECO:0000256" key="1">
    <source>
        <dbReference type="ARBA" id="ARBA00004141"/>
    </source>
</evidence>
<dbReference type="GO" id="GO:0006813">
    <property type="term" value="P:potassium ion transport"/>
    <property type="evidence" value="ECO:0007669"/>
    <property type="project" value="UniProtKB-KW"/>
</dbReference>
<feature type="transmembrane region" description="Helical" evidence="10">
    <location>
        <begin position="106"/>
        <end position="126"/>
    </location>
</feature>
<dbReference type="AlphaFoldDB" id="A0A2R6RRV5"/>
<comment type="caution">
    <text evidence="14">The sequence shown here is derived from an EMBL/GenBank/DDBJ whole genome shotgun (WGS) entry which is preliminary data.</text>
</comment>
<dbReference type="OrthoDB" id="1868135at2759"/>
<keyword evidence="5" id="KW-0630">Potassium</keyword>
<sequence>MAQSTESPFLTNTSMLVEYVPVLCEPVGRMVSKGVFLGDNPMKYTLPLLTSQIGLVTLLSTILRLLLRPLSQPEYIADILGGIALGPSLVGHNQNFFESFFPLKSLTILDVYELLGILFFTFLVGVRIDVTVIKRAGGLALVIGIASFFLPLITTKALAAVLKSHVKMDKDFENSLPSIGFLQSMINFQATYSILADLKLLNSELGRLVLSSSMISSLCSWCYAVIIKSVTFTKDGMTTALIRSLLSRLSLLFVIICVCRPVMFWMIKNTPEGKTLKESYVCTLTLMVLGGAFYCEITGIEPLVCAIFLGMAVPSGPPLGSGLVDKLECFVSAVLLPSFVVNFGRRVDVHHITKSSLGKVELFIMCGFLGKVIGCMVPSIYKNVPVVDAFLIGLLMSCQGFIDFQFFSHGLHLKFISEEIFSEMVIMAILHSAIITPLVRRLYDPSRRSVVYRRRMIQHSRHNGELRILACVHQEDNVLTLTNILEASNPTRESPISVYVLELVELIGQAMPLLISHKTNKLSRSNTRSTRIVRAFQQFEMRNHGVVMVQCFTSIAPFRTIDNDICSLALDKVVSLVIIPFHKTDGQAIKIIQKKVLQKAPCSVGILVDKETTKTLKTGSGSGAWFTLHVCVIFLGGPDDREALAFGTRMAEHPNITVTVIHVFDNELDHVDLIETQQDLSAINDFKIVHMDNGRAVYKEEGVREGPETVELLRSLGEGFDLMLVGRRHEENSRLTCGLLEWCEVRELGVIGDMLTSSDFKNDASVLVVQQQPSQVDVVTESSLHWTSREEL</sequence>
<dbReference type="GO" id="GO:1902600">
    <property type="term" value="P:proton transmembrane transport"/>
    <property type="evidence" value="ECO:0007669"/>
    <property type="project" value="InterPro"/>
</dbReference>
<dbReference type="Pfam" id="PF23256">
    <property type="entry name" value="CHX17_2nd"/>
    <property type="match status" value="1"/>
</dbReference>
<evidence type="ECO:0000256" key="7">
    <source>
        <dbReference type="ARBA" id="ARBA00023065"/>
    </source>
</evidence>
<keyword evidence="4 10" id="KW-0812">Transmembrane</keyword>
<keyword evidence="15" id="KW-1185">Reference proteome</keyword>
<evidence type="ECO:0000256" key="9">
    <source>
        <dbReference type="ARBA" id="ARBA00038341"/>
    </source>
</evidence>
<dbReference type="EMBL" id="NKQK01000003">
    <property type="protein sequence ID" value="PSS32719.1"/>
    <property type="molecule type" value="Genomic_DNA"/>
</dbReference>
<feature type="transmembrane region" description="Helical" evidence="10">
    <location>
        <begin position="208"/>
        <end position="226"/>
    </location>
</feature>
<dbReference type="InterPro" id="IPR038770">
    <property type="entry name" value="Na+/solute_symporter_sf"/>
</dbReference>
<dbReference type="OMA" id="FMFISYI"/>
<dbReference type="Pfam" id="PF23259">
    <property type="entry name" value="CHX17_C"/>
    <property type="match status" value="1"/>
</dbReference>
<dbReference type="InterPro" id="IPR057291">
    <property type="entry name" value="CHX17_2nd"/>
</dbReference>
<name>A0A2R6RRV5_ACTCC</name>
<feature type="domain" description="Cation/H(+) antiporter central" evidence="12">
    <location>
        <begin position="498"/>
        <end position="611"/>
    </location>
</feature>
<comment type="similarity">
    <text evidence="9">Belongs to the monovalent cation:proton antiporter 2 (CPA2) transporter (TC 2.A.37) family. CHX (TC 2.A.37.4) subfamily.</text>
</comment>
<dbReference type="Pfam" id="PF00999">
    <property type="entry name" value="Na_H_Exchanger"/>
    <property type="match status" value="1"/>
</dbReference>
<proteinExistence type="inferred from homology"/>
<dbReference type="GO" id="GO:0016020">
    <property type="term" value="C:membrane"/>
    <property type="evidence" value="ECO:0007669"/>
    <property type="project" value="UniProtKB-SubCell"/>
</dbReference>